<feature type="domain" description="OmpR/PhoB-type" evidence="7">
    <location>
        <begin position="1"/>
        <end position="93"/>
    </location>
</feature>
<dbReference type="EMBL" id="CP008953">
    <property type="protein sequence ID" value="AIG78397.1"/>
    <property type="molecule type" value="Genomic_DNA"/>
</dbReference>
<dbReference type="InterPro" id="IPR036388">
    <property type="entry name" value="WH-like_DNA-bd_sf"/>
</dbReference>
<dbReference type="SUPFAM" id="SSF48452">
    <property type="entry name" value="TPR-like"/>
    <property type="match status" value="3"/>
</dbReference>
<dbReference type="HOGENOM" id="CLU_004665_2_0_11"/>
<dbReference type="SUPFAM" id="SSF52540">
    <property type="entry name" value="P-loop containing nucleoside triphosphate hydrolases"/>
    <property type="match status" value="1"/>
</dbReference>
<dbReference type="eggNOG" id="COG3903">
    <property type="taxonomic scope" value="Bacteria"/>
</dbReference>
<dbReference type="CDD" id="cd15831">
    <property type="entry name" value="BTAD"/>
    <property type="match status" value="1"/>
</dbReference>
<dbReference type="PROSITE" id="PS51755">
    <property type="entry name" value="OMPR_PHOB"/>
    <property type="match status" value="1"/>
</dbReference>
<dbReference type="PANTHER" id="PTHR35807:SF1">
    <property type="entry name" value="TRANSCRIPTIONAL REGULATOR REDD"/>
    <property type="match status" value="1"/>
</dbReference>
<keyword evidence="5" id="KW-0804">Transcription</keyword>
<dbReference type="InterPro" id="IPR001867">
    <property type="entry name" value="OmpR/PhoB-type_DNA-bd"/>
</dbReference>
<dbReference type="Gene3D" id="1.10.10.10">
    <property type="entry name" value="Winged helix-like DNA-binding domain superfamily/Winged helix DNA-binding domain"/>
    <property type="match status" value="2"/>
</dbReference>
<dbReference type="InterPro" id="IPR042197">
    <property type="entry name" value="Apaf_helical"/>
</dbReference>
<keyword evidence="3" id="KW-0805">Transcription regulation</keyword>
<keyword evidence="2" id="KW-0677">Repeat</keyword>
<proteinExistence type="inferred from homology"/>
<dbReference type="SMART" id="SM01043">
    <property type="entry name" value="BTAD"/>
    <property type="match status" value="1"/>
</dbReference>
<dbReference type="InterPro" id="IPR005158">
    <property type="entry name" value="BTAD"/>
</dbReference>
<dbReference type="SUPFAM" id="SSF46894">
    <property type="entry name" value="C-terminal effector domain of the bipartite response regulators"/>
    <property type="match status" value="1"/>
</dbReference>
<dbReference type="KEGG" id="aja:AJAP_27760"/>
<dbReference type="Pfam" id="PF00486">
    <property type="entry name" value="Trans_reg_C"/>
    <property type="match status" value="1"/>
</dbReference>
<name>A0A075UW54_9PSEU</name>
<evidence type="ECO:0000256" key="5">
    <source>
        <dbReference type="ARBA" id="ARBA00023163"/>
    </source>
</evidence>
<feature type="DNA-binding region" description="OmpR/PhoB-type" evidence="6">
    <location>
        <begin position="1"/>
        <end position="93"/>
    </location>
</feature>
<gene>
    <name evidence="8" type="ORF">AJAP_27760</name>
</gene>
<dbReference type="Gene3D" id="1.25.40.10">
    <property type="entry name" value="Tetratricopeptide repeat domain"/>
    <property type="match status" value="2"/>
</dbReference>
<comment type="similarity">
    <text evidence="1">Belongs to the AfsR/DnrI/RedD regulatory family.</text>
</comment>
<evidence type="ECO:0000256" key="6">
    <source>
        <dbReference type="PROSITE-ProRule" id="PRU01091"/>
    </source>
</evidence>
<dbReference type="InterPro" id="IPR019734">
    <property type="entry name" value="TPR_rpt"/>
</dbReference>
<organism evidence="8 9">
    <name type="scientific">Amycolatopsis japonica</name>
    <dbReference type="NCBI Taxonomy" id="208439"/>
    <lineage>
        <taxon>Bacteria</taxon>
        <taxon>Bacillati</taxon>
        <taxon>Actinomycetota</taxon>
        <taxon>Actinomycetes</taxon>
        <taxon>Pseudonocardiales</taxon>
        <taxon>Pseudonocardiaceae</taxon>
        <taxon>Amycolatopsis</taxon>
        <taxon>Amycolatopsis japonica group</taxon>
    </lineage>
</organism>
<keyword evidence="4 6" id="KW-0238">DNA-binding</keyword>
<dbReference type="Proteomes" id="UP000028492">
    <property type="component" value="Chromosome"/>
</dbReference>
<dbReference type="GO" id="GO:0003677">
    <property type="term" value="F:DNA binding"/>
    <property type="evidence" value="ECO:0007669"/>
    <property type="project" value="UniProtKB-UniRule"/>
</dbReference>
<reference evidence="8 9" key="1">
    <citation type="journal article" date="2014" name="J. Biotechnol.">
        <title>Complete genome sequence of the actinobacterium Amycolatopsis japonica MG417-CF17(T) (=DSM 44213T) producing (S,S)-N,N'-ethylenediaminedisuccinic acid.</title>
        <authorList>
            <person name="Stegmann E."/>
            <person name="Albersmeier A."/>
            <person name="Spohn M."/>
            <person name="Gert H."/>
            <person name="Weber T."/>
            <person name="Wohlleben W."/>
            <person name="Kalinowski J."/>
            <person name="Ruckert C."/>
        </authorList>
    </citation>
    <scope>NUCLEOTIDE SEQUENCE [LARGE SCALE GENOMIC DNA]</scope>
    <source>
        <strain evidence="9">MG417-CF17 (DSM 44213)</strain>
    </source>
</reference>
<dbReference type="InterPro" id="IPR016032">
    <property type="entry name" value="Sig_transdc_resp-reg_C-effctor"/>
</dbReference>
<dbReference type="InterPro" id="IPR002182">
    <property type="entry name" value="NB-ARC"/>
</dbReference>
<dbReference type="AlphaFoldDB" id="A0A075UW54"/>
<dbReference type="SMART" id="SM00862">
    <property type="entry name" value="Trans_reg_C"/>
    <property type="match status" value="1"/>
</dbReference>
<dbReference type="SMART" id="SM00028">
    <property type="entry name" value="TPR"/>
    <property type="match status" value="7"/>
</dbReference>
<evidence type="ECO:0000256" key="4">
    <source>
        <dbReference type="ARBA" id="ARBA00023125"/>
    </source>
</evidence>
<evidence type="ECO:0000256" key="2">
    <source>
        <dbReference type="ARBA" id="ARBA00022737"/>
    </source>
</evidence>
<evidence type="ECO:0000313" key="8">
    <source>
        <dbReference type="EMBL" id="AIG78397.1"/>
    </source>
</evidence>
<dbReference type="PANTHER" id="PTHR35807">
    <property type="entry name" value="TRANSCRIPTIONAL REGULATOR REDD-RELATED"/>
    <property type="match status" value="1"/>
</dbReference>
<dbReference type="GO" id="GO:0043531">
    <property type="term" value="F:ADP binding"/>
    <property type="evidence" value="ECO:0007669"/>
    <property type="project" value="InterPro"/>
</dbReference>
<evidence type="ECO:0000256" key="3">
    <source>
        <dbReference type="ARBA" id="ARBA00023015"/>
    </source>
</evidence>
<protein>
    <recommendedName>
        <fullName evidence="7">OmpR/PhoB-type domain-containing protein</fullName>
    </recommendedName>
</protein>
<accession>A0A075UW54</accession>
<evidence type="ECO:0000313" key="9">
    <source>
        <dbReference type="Proteomes" id="UP000028492"/>
    </source>
</evidence>
<dbReference type="RefSeq" id="WP_038516589.1">
    <property type="nucleotide sequence ID" value="NZ_CP008953.1"/>
</dbReference>
<dbReference type="Pfam" id="PF00931">
    <property type="entry name" value="NB-ARC"/>
    <property type="match status" value="1"/>
</dbReference>
<dbReference type="STRING" id="208439.AJAP_27760"/>
<dbReference type="eggNOG" id="COG3629">
    <property type="taxonomic scope" value="Bacteria"/>
</dbReference>
<dbReference type="PRINTS" id="PR00364">
    <property type="entry name" value="DISEASERSIST"/>
</dbReference>
<evidence type="ECO:0000256" key="1">
    <source>
        <dbReference type="ARBA" id="ARBA00005820"/>
    </source>
</evidence>
<evidence type="ECO:0000259" key="7">
    <source>
        <dbReference type="PROSITE" id="PS51755"/>
    </source>
</evidence>
<sequence length="1010" mass="108951">MRFSLLGPMEVAGPSGPIALPGVKPRTLLAALLLGSGRTVPAERLIGVIWGEEPPTTARAVVQTYVATLRRTFDTAGLPQVIVSDRNGYRADVAEDTLDVRMFERLVERGRQAAQSGDHTEAADLFRTGLALWRGPALGGIGESFLRAEATRLDELRLTVTEERVDADLAAGQGPRLLAELTELVALHPTRERLRGGLMVALYRSGRQAEALETYERGRKVLADELGIDPGPELRRVHESILRSDTALLPAVASRTPRQLPSPPPDFTGRAPELAALRATLVRPGGMPVAVVSGAGGVGKSTLAHRVAHEIAEHFPDGQLHLELHGSTDSPATAEEVLGRVLRDFDPATTPPGSLDERVARYRTVLAGTRTLVVLDDAANEAQVRPLLPGGPGCAVVVTSRNRLPALAGATFCELGVLPADAALDLLTRIVGAERASIEPASAAEITELCGQLPLAIRVAGARLVSRRQWSLSRLANRLAQEQRRLDELVVGDQEVRASINLSYTLLPKAARTALRRLGLLGLAHFPAWVAAAAMEADPDDAEQVLEDLVDVSLLEVDGVDPLGLMRYRLHDLVRLFALERAVEEEPAADRAATVERVLGAWIWLVDRINETLPPVVPSIQGTSRLGRPVAEEIARRVVARPYEWFRAEEEAMTTAVELAAALDLVDIAVGLSSALCGTAFGGHNRVLDDSLGSWRRTHDAALTAARRTENALGEATLLAGLGQLYYEHDDFPRSRAHLSQALSMFRAAGDVRGEAATLAALGAACREQGYLPEAVHFLDRAGRMWSELDDPGAMGHVHRLAGTVRLELGEYPGALTALTEARASFAAAGSRRGEGLTLRSLSLYHRARGEWAEAEGFARAALAVFEGTEDRMLAAYSERALAKALLRRGDSVAARRLADNALEVCRELGDAFGHACTLRVVGEVHLAEGRLYQAKDCLEDSLRRWTDLRAELFRARTLRTLAEVHDALGDVPAGERMTAEACEIFRTYGAREYQELSAVTGVSCRVASP</sequence>
<dbReference type="InterPro" id="IPR027417">
    <property type="entry name" value="P-loop_NTPase"/>
</dbReference>
<dbReference type="InterPro" id="IPR051677">
    <property type="entry name" value="AfsR-DnrI-RedD_regulator"/>
</dbReference>
<dbReference type="GO" id="GO:0006355">
    <property type="term" value="P:regulation of DNA-templated transcription"/>
    <property type="evidence" value="ECO:0007669"/>
    <property type="project" value="InterPro"/>
</dbReference>
<keyword evidence="9" id="KW-1185">Reference proteome</keyword>
<dbReference type="InterPro" id="IPR011990">
    <property type="entry name" value="TPR-like_helical_dom_sf"/>
</dbReference>
<dbReference type="GO" id="GO:0000160">
    <property type="term" value="P:phosphorelay signal transduction system"/>
    <property type="evidence" value="ECO:0007669"/>
    <property type="project" value="InterPro"/>
</dbReference>
<dbReference type="Gene3D" id="3.40.50.300">
    <property type="entry name" value="P-loop containing nucleotide triphosphate hydrolases"/>
    <property type="match status" value="1"/>
</dbReference>
<dbReference type="Pfam" id="PF03704">
    <property type="entry name" value="BTAD"/>
    <property type="match status" value="1"/>
</dbReference>
<dbReference type="Gene3D" id="1.10.8.430">
    <property type="entry name" value="Helical domain of apoptotic protease-activating factors"/>
    <property type="match status" value="1"/>
</dbReference>